<dbReference type="AlphaFoldDB" id="X0SR74"/>
<name>X0SR74_9ZZZZ</name>
<proteinExistence type="predicted"/>
<sequence>MAEKLEQGVVDETGAIVDESQVEAAAAAAAAAAAEEEEGLDDELEEGEKKELWMTEGDQKPDGVPVSTHIRMKQKLKGRITDKDEELERLKAENLTLKAGTVLPAPVKVERPERPREEAFDTIAEYNTALDAYEDTILDIRLNRDSQARDIKTATNVAKEDLSKAVDSHYTRASKLILDSGISTEVYQEADTKVRQAIEAVKPGMGEVITDQIISVVGEGSEKILYFLGRNKNALNEFTNLLATDSSGLKASIFLGQQREKLLNTTKRTSKAPTPGVDLSSEADADTSSKSMSFLKKRKAAIKKGNLQAAYNAKKEAKAAGVDVSKW</sequence>
<feature type="compositionally biased region" description="Basic and acidic residues" evidence="1">
    <location>
        <begin position="47"/>
        <end position="61"/>
    </location>
</feature>
<evidence type="ECO:0000256" key="1">
    <source>
        <dbReference type="SAM" id="MobiDB-lite"/>
    </source>
</evidence>
<feature type="compositionally biased region" description="Acidic residues" evidence="1">
    <location>
        <begin position="34"/>
        <end position="46"/>
    </location>
</feature>
<gene>
    <name evidence="2" type="ORF">S01H1_08694</name>
</gene>
<feature type="region of interest" description="Disordered" evidence="1">
    <location>
        <begin position="27"/>
        <end position="65"/>
    </location>
</feature>
<comment type="caution">
    <text evidence="2">The sequence shown here is derived from an EMBL/GenBank/DDBJ whole genome shotgun (WGS) entry which is preliminary data.</text>
</comment>
<accession>X0SR74</accession>
<evidence type="ECO:0000313" key="2">
    <source>
        <dbReference type="EMBL" id="GAF78397.1"/>
    </source>
</evidence>
<protein>
    <submittedName>
        <fullName evidence="2">Uncharacterized protein</fullName>
    </submittedName>
</protein>
<dbReference type="EMBL" id="BARS01004449">
    <property type="protein sequence ID" value="GAF78397.1"/>
    <property type="molecule type" value="Genomic_DNA"/>
</dbReference>
<reference evidence="2" key="1">
    <citation type="journal article" date="2014" name="Front. Microbiol.">
        <title>High frequency of phylogenetically diverse reductive dehalogenase-homologous genes in deep subseafloor sedimentary metagenomes.</title>
        <authorList>
            <person name="Kawai M."/>
            <person name="Futagami T."/>
            <person name="Toyoda A."/>
            <person name="Takaki Y."/>
            <person name="Nishi S."/>
            <person name="Hori S."/>
            <person name="Arai W."/>
            <person name="Tsubouchi T."/>
            <person name="Morono Y."/>
            <person name="Uchiyama I."/>
            <person name="Ito T."/>
            <person name="Fujiyama A."/>
            <person name="Inagaki F."/>
            <person name="Takami H."/>
        </authorList>
    </citation>
    <scope>NUCLEOTIDE SEQUENCE</scope>
    <source>
        <strain evidence="2">Expedition CK06-06</strain>
    </source>
</reference>
<feature type="region of interest" description="Disordered" evidence="1">
    <location>
        <begin position="265"/>
        <end position="291"/>
    </location>
</feature>
<organism evidence="2">
    <name type="scientific">marine sediment metagenome</name>
    <dbReference type="NCBI Taxonomy" id="412755"/>
    <lineage>
        <taxon>unclassified sequences</taxon>
        <taxon>metagenomes</taxon>
        <taxon>ecological metagenomes</taxon>
    </lineage>
</organism>